<dbReference type="InterPro" id="IPR037231">
    <property type="entry name" value="NAP-like_sf"/>
</dbReference>
<dbReference type="OrthoDB" id="19419at2759"/>
<proteinExistence type="inferred from homology"/>
<dbReference type="GO" id="GO:0006334">
    <property type="term" value="P:nucleosome assembly"/>
    <property type="evidence" value="ECO:0007669"/>
    <property type="project" value="InterPro"/>
</dbReference>
<comment type="similarity">
    <text evidence="1 2">Belongs to the nucleosome assembly protein (NAP) family.</text>
</comment>
<feature type="compositionally biased region" description="Acidic residues" evidence="3">
    <location>
        <begin position="228"/>
        <end position="260"/>
    </location>
</feature>
<name>A0A5M6C9J4_9TREE</name>
<evidence type="ECO:0000313" key="5">
    <source>
        <dbReference type="Proteomes" id="UP000322225"/>
    </source>
</evidence>
<dbReference type="Pfam" id="PF00956">
    <property type="entry name" value="NAP"/>
    <property type="match status" value="1"/>
</dbReference>
<reference evidence="4" key="2">
    <citation type="submission" date="2024-01" db="EMBL/GenBank/DDBJ databases">
        <title>Comparative genomics of Cryptococcus and Kwoniella reveals pathogenesis evolution and contrasting modes of karyotype evolution via chromosome fusion or intercentromeric recombination.</title>
        <authorList>
            <person name="Coelho M.A."/>
            <person name="David-Palma M."/>
            <person name="Shea T."/>
            <person name="Bowers K."/>
            <person name="McGinley-Smith S."/>
            <person name="Mohammad A.W."/>
            <person name="Gnirke A."/>
            <person name="Yurkov A.M."/>
            <person name="Nowrousian M."/>
            <person name="Sun S."/>
            <person name="Cuomo C.A."/>
            <person name="Heitman J."/>
        </authorList>
    </citation>
    <scope>NUCLEOTIDE SEQUENCE</scope>
    <source>
        <strain evidence="4">CBS 12478</strain>
    </source>
</reference>
<evidence type="ECO:0000313" key="4">
    <source>
        <dbReference type="EMBL" id="WWD16582.1"/>
    </source>
</evidence>
<gene>
    <name evidence="4" type="ORF">CI109_101010</name>
</gene>
<feature type="compositionally biased region" description="Basic residues" evidence="3">
    <location>
        <begin position="263"/>
        <end position="273"/>
    </location>
</feature>
<dbReference type="Proteomes" id="UP000322225">
    <property type="component" value="Chromosome 2"/>
</dbReference>
<accession>A0A5M6C9J4</accession>
<dbReference type="GeneID" id="43586779"/>
<evidence type="ECO:0000256" key="3">
    <source>
        <dbReference type="SAM" id="MobiDB-lite"/>
    </source>
</evidence>
<dbReference type="InterPro" id="IPR002164">
    <property type="entry name" value="NAP_family"/>
</dbReference>
<dbReference type="EMBL" id="CP144052">
    <property type="protein sequence ID" value="WWD16582.1"/>
    <property type="molecule type" value="Genomic_DNA"/>
</dbReference>
<keyword evidence="5" id="KW-1185">Reference proteome</keyword>
<dbReference type="PANTHER" id="PTHR11875">
    <property type="entry name" value="TESTIS-SPECIFIC Y-ENCODED PROTEIN"/>
    <property type="match status" value="1"/>
</dbReference>
<evidence type="ECO:0000256" key="2">
    <source>
        <dbReference type="RuleBase" id="RU003876"/>
    </source>
</evidence>
<dbReference type="GO" id="GO:0005634">
    <property type="term" value="C:nucleus"/>
    <property type="evidence" value="ECO:0007669"/>
    <property type="project" value="InterPro"/>
</dbReference>
<feature type="region of interest" description="Disordered" evidence="3">
    <location>
        <begin position="224"/>
        <end position="273"/>
    </location>
</feature>
<sequence>MSDAENFVIDPPDISEELASQLELDDANKKVRYHRFMTKETQEYLKDLRPKVKGLKQFWLVTLNNHTAISPSISSKIDQHALSFLEDVELKQDIEDYREFELVFHFAENPYFNNKSLSKKFVVAPESAKAGEKQSLDEKLRTFDFTDLDPLAFEIDWKSEDKNLTAKLPRQLQGVSEGDDLEDGFEGDAGSFFWFFQNAEDTFDLGNIIRDDLLPEAFAYFEGRGPACDEDSDIDEEDDELDEESGDDDEEIDLEDEEDEPTKKKRKLGAGKR</sequence>
<dbReference type="SUPFAM" id="SSF143113">
    <property type="entry name" value="NAP-like"/>
    <property type="match status" value="1"/>
</dbReference>
<dbReference type="AlphaFoldDB" id="A0A5M6C9J4"/>
<dbReference type="KEGG" id="ksn:43586779"/>
<protein>
    <submittedName>
        <fullName evidence="4">Uncharacterized protein</fullName>
    </submittedName>
</protein>
<organism evidence="4 5">
    <name type="scientific">Kwoniella shandongensis</name>
    <dbReference type="NCBI Taxonomy" id="1734106"/>
    <lineage>
        <taxon>Eukaryota</taxon>
        <taxon>Fungi</taxon>
        <taxon>Dikarya</taxon>
        <taxon>Basidiomycota</taxon>
        <taxon>Agaricomycotina</taxon>
        <taxon>Tremellomycetes</taxon>
        <taxon>Tremellales</taxon>
        <taxon>Cryptococcaceae</taxon>
        <taxon>Kwoniella</taxon>
    </lineage>
</organism>
<reference evidence="4" key="1">
    <citation type="submission" date="2017-08" db="EMBL/GenBank/DDBJ databases">
        <authorList>
            <person name="Cuomo C."/>
            <person name="Billmyre B."/>
            <person name="Heitman J."/>
        </authorList>
    </citation>
    <scope>NUCLEOTIDE SEQUENCE</scope>
    <source>
        <strain evidence="4">CBS 12478</strain>
    </source>
</reference>
<dbReference type="RefSeq" id="XP_031863003.1">
    <property type="nucleotide sequence ID" value="XM_032002664.1"/>
</dbReference>
<dbReference type="Gene3D" id="3.30.1120.90">
    <property type="entry name" value="Nucleosome assembly protein"/>
    <property type="match status" value="1"/>
</dbReference>
<evidence type="ECO:0000256" key="1">
    <source>
        <dbReference type="ARBA" id="ARBA00009947"/>
    </source>
</evidence>